<feature type="DNA-binding region" description="H-T-H motif" evidence="4">
    <location>
        <begin position="49"/>
        <end position="68"/>
    </location>
</feature>
<sequence>MTNQAVSPLAEPPVEKPAPAGAYHHGNLRAALIDAGLQALQSRPAHELSLRDLARQVGVSANAAYRHFADKEALLMALAAEGFRRFSQAQVDAVVHGDNSPRAMFQRSGQAYVRFARAHTALFQLMFARFPAEGRSAELIDASEAAFSGLMGLAASHAQLPPDHPAVRLRALAAWSFVHGLSHLVLDGQLDKFGEDIDTLVDILIDQMGAAALPAMTASA</sequence>
<dbReference type="AlphaFoldDB" id="A0A426VB88"/>
<proteinExistence type="predicted"/>
<evidence type="ECO:0000256" key="2">
    <source>
        <dbReference type="ARBA" id="ARBA00023125"/>
    </source>
</evidence>
<dbReference type="RefSeq" id="WP_125243538.1">
    <property type="nucleotide sequence ID" value="NZ_RSED01000008.1"/>
</dbReference>
<dbReference type="OrthoDB" id="5293556at2"/>
<dbReference type="GO" id="GO:0003700">
    <property type="term" value="F:DNA-binding transcription factor activity"/>
    <property type="evidence" value="ECO:0007669"/>
    <property type="project" value="TreeGrafter"/>
</dbReference>
<keyword evidence="3" id="KW-0804">Transcription</keyword>
<evidence type="ECO:0000256" key="1">
    <source>
        <dbReference type="ARBA" id="ARBA00023015"/>
    </source>
</evidence>
<organism evidence="7 8">
    <name type="scientific">Aquabacterium soli</name>
    <dbReference type="NCBI Taxonomy" id="2493092"/>
    <lineage>
        <taxon>Bacteria</taxon>
        <taxon>Pseudomonadati</taxon>
        <taxon>Pseudomonadota</taxon>
        <taxon>Betaproteobacteria</taxon>
        <taxon>Burkholderiales</taxon>
        <taxon>Aquabacterium</taxon>
    </lineage>
</organism>
<evidence type="ECO:0000256" key="5">
    <source>
        <dbReference type="SAM" id="MobiDB-lite"/>
    </source>
</evidence>
<dbReference type="Pfam" id="PF13305">
    <property type="entry name" value="TetR_C_33"/>
    <property type="match status" value="1"/>
</dbReference>
<evidence type="ECO:0000256" key="3">
    <source>
        <dbReference type="ARBA" id="ARBA00023163"/>
    </source>
</evidence>
<comment type="caution">
    <text evidence="7">The sequence shown here is derived from an EMBL/GenBank/DDBJ whole genome shotgun (WGS) entry which is preliminary data.</text>
</comment>
<keyword evidence="2 4" id="KW-0238">DNA-binding</keyword>
<dbReference type="SUPFAM" id="SSF46689">
    <property type="entry name" value="Homeodomain-like"/>
    <property type="match status" value="1"/>
</dbReference>
<evidence type="ECO:0000313" key="7">
    <source>
        <dbReference type="EMBL" id="RRS04134.1"/>
    </source>
</evidence>
<dbReference type="PROSITE" id="PS50977">
    <property type="entry name" value="HTH_TETR_2"/>
    <property type="match status" value="1"/>
</dbReference>
<dbReference type="InterPro" id="IPR036271">
    <property type="entry name" value="Tet_transcr_reg_TetR-rel_C_sf"/>
</dbReference>
<dbReference type="SUPFAM" id="SSF48498">
    <property type="entry name" value="Tetracyclin repressor-like, C-terminal domain"/>
    <property type="match status" value="1"/>
</dbReference>
<dbReference type="GO" id="GO:0000976">
    <property type="term" value="F:transcription cis-regulatory region binding"/>
    <property type="evidence" value="ECO:0007669"/>
    <property type="project" value="TreeGrafter"/>
</dbReference>
<accession>A0A426VB88</accession>
<gene>
    <name evidence="7" type="ORF">EIP75_12220</name>
</gene>
<dbReference type="PANTHER" id="PTHR30055">
    <property type="entry name" value="HTH-TYPE TRANSCRIPTIONAL REGULATOR RUTR"/>
    <property type="match status" value="1"/>
</dbReference>
<reference evidence="7 8" key="1">
    <citation type="submission" date="2018-12" db="EMBL/GenBank/DDBJ databases">
        <title>The whole draft genome of Aquabacterium sp. SJQ9.</title>
        <authorList>
            <person name="Sun L."/>
            <person name="Gao X."/>
            <person name="Chen W."/>
            <person name="Huang K."/>
        </authorList>
    </citation>
    <scope>NUCLEOTIDE SEQUENCE [LARGE SCALE GENOMIC DNA]</scope>
    <source>
        <strain evidence="7 8">SJQ9</strain>
    </source>
</reference>
<feature type="domain" description="HTH tetR-type" evidence="6">
    <location>
        <begin position="26"/>
        <end position="86"/>
    </location>
</feature>
<dbReference type="InterPro" id="IPR001647">
    <property type="entry name" value="HTH_TetR"/>
</dbReference>
<dbReference type="EMBL" id="RSED01000008">
    <property type="protein sequence ID" value="RRS04134.1"/>
    <property type="molecule type" value="Genomic_DNA"/>
</dbReference>
<dbReference type="Pfam" id="PF00440">
    <property type="entry name" value="TetR_N"/>
    <property type="match status" value="1"/>
</dbReference>
<evidence type="ECO:0000259" key="6">
    <source>
        <dbReference type="PROSITE" id="PS50977"/>
    </source>
</evidence>
<dbReference type="InterPro" id="IPR009057">
    <property type="entry name" value="Homeodomain-like_sf"/>
</dbReference>
<dbReference type="Gene3D" id="1.10.357.10">
    <property type="entry name" value="Tetracycline Repressor, domain 2"/>
    <property type="match status" value="1"/>
</dbReference>
<keyword evidence="1" id="KW-0805">Transcription regulation</keyword>
<keyword evidence="8" id="KW-1185">Reference proteome</keyword>
<dbReference type="InterPro" id="IPR025996">
    <property type="entry name" value="MT1864/Rv1816-like_C"/>
</dbReference>
<protein>
    <submittedName>
        <fullName evidence="7">TetR/AcrR family transcriptional regulator</fullName>
    </submittedName>
</protein>
<evidence type="ECO:0000313" key="8">
    <source>
        <dbReference type="Proteomes" id="UP000269265"/>
    </source>
</evidence>
<feature type="region of interest" description="Disordered" evidence="5">
    <location>
        <begin position="1"/>
        <end position="21"/>
    </location>
</feature>
<dbReference type="Proteomes" id="UP000269265">
    <property type="component" value="Unassembled WGS sequence"/>
</dbReference>
<evidence type="ECO:0000256" key="4">
    <source>
        <dbReference type="PROSITE-ProRule" id="PRU00335"/>
    </source>
</evidence>
<dbReference type="PANTHER" id="PTHR30055:SF220">
    <property type="entry name" value="TETR-FAMILY REGULATORY PROTEIN"/>
    <property type="match status" value="1"/>
</dbReference>
<name>A0A426VB88_9BURK</name>
<dbReference type="InterPro" id="IPR050109">
    <property type="entry name" value="HTH-type_TetR-like_transc_reg"/>
</dbReference>